<keyword evidence="5" id="KW-1185">Reference proteome</keyword>
<dbReference type="STRING" id="1769779.AUP74_01137"/>
<protein>
    <submittedName>
        <fullName evidence="4">Phosphinothricin N-acetyltransferase</fullName>
        <ecNumber evidence="4">2.3.1.183</ecNumber>
    </submittedName>
</protein>
<evidence type="ECO:0000313" key="4">
    <source>
        <dbReference type="EMBL" id="AOS96599.1"/>
    </source>
</evidence>
<dbReference type="PATRIC" id="fig|1769779.3.peg.1158"/>
<gene>
    <name evidence="4" type="primary">bar</name>
    <name evidence="4" type="ORF">AUP74_01137</name>
</gene>
<evidence type="ECO:0000256" key="2">
    <source>
        <dbReference type="ARBA" id="ARBA00023315"/>
    </source>
</evidence>
<accession>A0A1C9W622</accession>
<dbReference type="PROSITE" id="PS51186">
    <property type="entry name" value="GNAT"/>
    <property type="match status" value="1"/>
</dbReference>
<sequence>MIRIANTGDVVAIARIYNHYVENTAVTFEVNPVSEEEMASRVAECQGSRLPWLVAEDPNGVVGYCYATKWKGRAAYQYSVEASVYVAPSSLGRGWGTRLYKQLLVELRRRDLHAVICGITLPNEASVALHEKLGMVKVAHFKEVGRKFDQWIDVGYWQCLLTD</sequence>
<dbReference type="Gene3D" id="3.40.630.30">
    <property type="match status" value="1"/>
</dbReference>
<dbReference type="PANTHER" id="PTHR43072">
    <property type="entry name" value="N-ACETYLTRANSFERASE"/>
    <property type="match status" value="1"/>
</dbReference>
<evidence type="ECO:0000256" key="1">
    <source>
        <dbReference type="ARBA" id="ARBA00022679"/>
    </source>
</evidence>
<keyword evidence="2 4" id="KW-0012">Acyltransferase</keyword>
<dbReference type="NCBIfam" id="NF040504">
    <property type="entry name" value="resist_ArsN1b"/>
    <property type="match status" value="1"/>
</dbReference>
<dbReference type="KEGG" id="micc:AUP74_01137"/>
<keyword evidence="1 4" id="KW-0808">Transferase</keyword>
<dbReference type="RefSeq" id="WP_069946719.1">
    <property type="nucleotide sequence ID" value="NZ_CP014143.1"/>
</dbReference>
<evidence type="ECO:0000313" key="5">
    <source>
        <dbReference type="Proteomes" id="UP000095672"/>
    </source>
</evidence>
<dbReference type="InterPro" id="IPR000182">
    <property type="entry name" value="GNAT_dom"/>
</dbReference>
<dbReference type="SUPFAM" id="SSF55729">
    <property type="entry name" value="Acyl-CoA N-acyltransferases (Nat)"/>
    <property type="match status" value="1"/>
</dbReference>
<dbReference type="AlphaFoldDB" id="A0A1C9W622"/>
<dbReference type="PANTHER" id="PTHR43072:SF23">
    <property type="entry name" value="UPF0039 PROTEIN C11D3.02C"/>
    <property type="match status" value="1"/>
</dbReference>
<dbReference type="InterPro" id="IPR016181">
    <property type="entry name" value="Acyl_CoA_acyltransferase"/>
</dbReference>
<dbReference type="GO" id="GO:0102971">
    <property type="term" value="F:phosphinothricin N-acetyltransferase activity"/>
    <property type="evidence" value="ECO:0007669"/>
    <property type="project" value="UniProtKB-EC"/>
</dbReference>
<organism evidence="4 5">
    <name type="scientific">Microbulbifer aggregans</name>
    <dbReference type="NCBI Taxonomy" id="1769779"/>
    <lineage>
        <taxon>Bacteria</taxon>
        <taxon>Pseudomonadati</taxon>
        <taxon>Pseudomonadota</taxon>
        <taxon>Gammaproteobacteria</taxon>
        <taxon>Cellvibrionales</taxon>
        <taxon>Microbulbiferaceae</taxon>
        <taxon>Microbulbifer</taxon>
    </lineage>
</organism>
<dbReference type="Proteomes" id="UP000095672">
    <property type="component" value="Chromosome"/>
</dbReference>
<dbReference type="OrthoDB" id="5459937at2"/>
<evidence type="ECO:0000259" key="3">
    <source>
        <dbReference type="PROSITE" id="PS51186"/>
    </source>
</evidence>
<dbReference type="EMBL" id="CP014143">
    <property type="protein sequence ID" value="AOS96599.1"/>
    <property type="molecule type" value="Genomic_DNA"/>
</dbReference>
<dbReference type="CDD" id="cd04301">
    <property type="entry name" value="NAT_SF"/>
    <property type="match status" value="1"/>
</dbReference>
<proteinExistence type="predicted"/>
<name>A0A1C9W622_9GAMM</name>
<dbReference type="Pfam" id="PF13420">
    <property type="entry name" value="Acetyltransf_4"/>
    <property type="match status" value="1"/>
</dbReference>
<feature type="domain" description="N-acetyltransferase" evidence="3">
    <location>
        <begin position="1"/>
        <end position="162"/>
    </location>
</feature>
<dbReference type="EC" id="2.3.1.183" evidence="4"/>
<reference evidence="5" key="1">
    <citation type="submission" date="2016-01" db="EMBL/GenBank/DDBJ databases">
        <title>Complete genome sequence of Microbulbifer sp. CCB-MM1, a halophile isolated from Matang Mangrove Forest, Perak.</title>
        <authorList>
            <person name="Moh T.H."/>
            <person name="Dinesh B."/>
            <person name="Lau N.-S."/>
            <person name="Go F."/>
            <person name="Alexander Chong S.-C."/>
        </authorList>
    </citation>
    <scope>NUCLEOTIDE SEQUENCE [LARGE SCALE GENOMIC DNA]</scope>
    <source>
        <strain evidence="5">CCB-MM1</strain>
    </source>
</reference>